<sequence length="112" mass="12448">MSEADEQKAVVAYLKMRDIPFYHIPNEAKRNPKTASHLKALGMVAGVPDLCIPVARGVYHGLYIEMKAGRNKPTESQMRWLSLLQEQGYAATVCWGADEAIATIGEYMHARA</sequence>
<feature type="domain" description="VRR-NUC" evidence="4">
    <location>
        <begin position="1"/>
        <end position="98"/>
    </location>
</feature>
<comment type="cofactor">
    <cofactor evidence="1">
        <name>Mg(2+)</name>
        <dbReference type="ChEBI" id="CHEBI:18420"/>
    </cofactor>
</comment>
<dbReference type="Proteomes" id="UP000000954">
    <property type="component" value="Chromosome"/>
</dbReference>
<gene>
    <name evidence="5" type="ordered locus">Ccur_02760</name>
</gene>
<dbReference type="RefSeq" id="WP_012802691.1">
    <property type="nucleotide sequence ID" value="NC_013170.1"/>
</dbReference>
<evidence type="ECO:0000256" key="3">
    <source>
        <dbReference type="ARBA" id="ARBA00022801"/>
    </source>
</evidence>
<evidence type="ECO:0000313" key="6">
    <source>
        <dbReference type="Proteomes" id="UP000000954"/>
    </source>
</evidence>
<dbReference type="KEGG" id="ccu:Ccur_02760"/>
<evidence type="ECO:0000256" key="1">
    <source>
        <dbReference type="ARBA" id="ARBA00001946"/>
    </source>
</evidence>
<dbReference type="InterPro" id="IPR014883">
    <property type="entry name" value="VRR_NUC"/>
</dbReference>
<evidence type="ECO:0000256" key="2">
    <source>
        <dbReference type="ARBA" id="ARBA00022722"/>
    </source>
</evidence>
<dbReference type="eggNOG" id="ENOG5032Y69">
    <property type="taxonomic scope" value="Bacteria"/>
</dbReference>
<dbReference type="Pfam" id="PF08774">
    <property type="entry name" value="VRR_NUC"/>
    <property type="match status" value="1"/>
</dbReference>
<protein>
    <submittedName>
        <fullName evidence="5">VRR-NUC domain-containing protein</fullName>
    </submittedName>
</protein>
<accession>C7MM63</accession>
<dbReference type="STRING" id="469378.Ccur_02760"/>
<keyword evidence="3" id="KW-0378">Hydrolase</keyword>
<dbReference type="Gene3D" id="3.40.1350.10">
    <property type="match status" value="1"/>
</dbReference>
<dbReference type="HOGENOM" id="CLU_129193_0_0_11"/>
<keyword evidence="6" id="KW-1185">Reference proteome</keyword>
<dbReference type="AlphaFoldDB" id="C7MM63"/>
<evidence type="ECO:0000259" key="4">
    <source>
        <dbReference type="SMART" id="SM00990"/>
    </source>
</evidence>
<dbReference type="EMBL" id="CP001682">
    <property type="protein sequence ID" value="ACU94003.1"/>
    <property type="molecule type" value="Genomic_DNA"/>
</dbReference>
<organism evidence="5 6">
    <name type="scientific">Cryptobacterium curtum (strain ATCC 700683 / DSM 15641 / CCUG 43107 / 12-3)</name>
    <dbReference type="NCBI Taxonomy" id="469378"/>
    <lineage>
        <taxon>Bacteria</taxon>
        <taxon>Bacillati</taxon>
        <taxon>Actinomycetota</taxon>
        <taxon>Coriobacteriia</taxon>
        <taxon>Eggerthellales</taxon>
        <taxon>Eggerthellaceae</taxon>
        <taxon>Cryptobacterium</taxon>
    </lineage>
</organism>
<name>C7MM63_CRYCD</name>
<dbReference type="GO" id="GO:0003676">
    <property type="term" value="F:nucleic acid binding"/>
    <property type="evidence" value="ECO:0007669"/>
    <property type="project" value="InterPro"/>
</dbReference>
<dbReference type="GO" id="GO:0004518">
    <property type="term" value="F:nuclease activity"/>
    <property type="evidence" value="ECO:0007669"/>
    <property type="project" value="UniProtKB-KW"/>
</dbReference>
<dbReference type="GO" id="GO:0016788">
    <property type="term" value="F:hydrolase activity, acting on ester bonds"/>
    <property type="evidence" value="ECO:0007669"/>
    <property type="project" value="InterPro"/>
</dbReference>
<proteinExistence type="predicted"/>
<evidence type="ECO:0000313" key="5">
    <source>
        <dbReference type="EMBL" id="ACU94003.1"/>
    </source>
</evidence>
<dbReference type="InterPro" id="IPR011856">
    <property type="entry name" value="tRNA_endonuc-like_dom_sf"/>
</dbReference>
<dbReference type="SMART" id="SM00990">
    <property type="entry name" value="VRR_NUC"/>
    <property type="match status" value="1"/>
</dbReference>
<keyword evidence="2" id="KW-0540">Nuclease</keyword>
<reference evidence="5 6" key="1">
    <citation type="journal article" date="2009" name="Stand. Genomic Sci.">
        <title>Complete genome sequence of Cryptobacterium curtum type strain (12-3).</title>
        <authorList>
            <person name="Mavrommatis K."/>
            <person name="Pukall R."/>
            <person name="Rohde C."/>
            <person name="Chen F."/>
            <person name="Sims D."/>
            <person name="Brettin T."/>
            <person name="Kuske C."/>
            <person name="Detter J.C."/>
            <person name="Han C."/>
            <person name="Lapidus A."/>
            <person name="Copeland A."/>
            <person name="Glavina Del Rio T."/>
            <person name="Nolan M."/>
            <person name="Lucas S."/>
            <person name="Tice H."/>
            <person name="Cheng J.F."/>
            <person name="Bruce D."/>
            <person name="Goodwin L."/>
            <person name="Pitluck S."/>
            <person name="Ovchinnikova G."/>
            <person name="Pati A."/>
            <person name="Ivanova N."/>
            <person name="Chen A."/>
            <person name="Palaniappan K."/>
            <person name="Chain P."/>
            <person name="D'haeseleer P."/>
            <person name="Goker M."/>
            <person name="Bristow J."/>
            <person name="Eisen J.A."/>
            <person name="Markowitz V."/>
            <person name="Hugenholtz P."/>
            <person name="Rohde M."/>
            <person name="Klenk H.P."/>
            <person name="Kyrpides N.C."/>
        </authorList>
    </citation>
    <scope>NUCLEOTIDE SEQUENCE [LARGE SCALE GENOMIC DNA]</scope>
    <source>
        <strain evidence="6">ATCC 700683 / DSM 15641 / 12-3</strain>
    </source>
</reference>
<dbReference type="OrthoDB" id="9793683at2"/>